<feature type="non-terminal residue" evidence="1">
    <location>
        <position position="52"/>
    </location>
</feature>
<evidence type="ECO:0000313" key="2">
    <source>
        <dbReference type="Proteomes" id="UP000824469"/>
    </source>
</evidence>
<dbReference type="AlphaFoldDB" id="A0AA38GZQ1"/>
<proteinExistence type="predicted"/>
<organism evidence="1 2">
    <name type="scientific">Taxus chinensis</name>
    <name type="common">Chinese yew</name>
    <name type="synonym">Taxus wallichiana var. chinensis</name>
    <dbReference type="NCBI Taxonomy" id="29808"/>
    <lineage>
        <taxon>Eukaryota</taxon>
        <taxon>Viridiplantae</taxon>
        <taxon>Streptophyta</taxon>
        <taxon>Embryophyta</taxon>
        <taxon>Tracheophyta</taxon>
        <taxon>Spermatophyta</taxon>
        <taxon>Pinopsida</taxon>
        <taxon>Pinidae</taxon>
        <taxon>Conifers II</taxon>
        <taxon>Cupressales</taxon>
        <taxon>Taxaceae</taxon>
        <taxon>Taxus</taxon>
    </lineage>
</organism>
<dbReference type="EMBL" id="JAHRHJ020000001">
    <property type="protein sequence ID" value="KAH9331662.1"/>
    <property type="molecule type" value="Genomic_DNA"/>
</dbReference>
<dbReference type="Proteomes" id="UP000824469">
    <property type="component" value="Unassembled WGS sequence"/>
</dbReference>
<sequence>TPEHKKREIEYLGLKEEKITPIKNVNVVKTPPQIITDLETPPAVEVLRETPE</sequence>
<keyword evidence="2" id="KW-1185">Reference proteome</keyword>
<comment type="caution">
    <text evidence="1">The sequence shown here is derived from an EMBL/GenBank/DDBJ whole genome shotgun (WGS) entry which is preliminary data.</text>
</comment>
<gene>
    <name evidence="1" type="ORF">KI387_003770</name>
</gene>
<reference evidence="1 2" key="1">
    <citation type="journal article" date="2021" name="Nat. Plants">
        <title>The Taxus genome provides insights into paclitaxel biosynthesis.</title>
        <authorList>
            <person name="Xiong X."/>
            <person name="Gou J."/>
            <person name="Liao Q."/>
            <person name="Li Y."/>
            <person name="Zhou Q."/>
            <person name="Bi G."/>
            <person name="Li C."/>
            <person name="Du R."/>
            <person name="Wang X."/>
            <person name="Sun T."/>
            <person name="Guo L."/>
            <person name="Liang H."/>
            <person name="Lu P."/>
            <person name="Wu Y."/>
            <person name="Zhang Z."/>
            <person name="Ro D.K."/>
            <person name="Shang Y."/>
            <person name="Huang S."/>
            <person name="Yan J."/>
        </authorList>
    </citation>
    <scope>NUCLEOTIDE SEQUENCE [LARGE SCALE GENOMIC DNA]</scope>
    <source>
        <strain evidence="1">Ta-2019</strain>
    </source>
</reference>
<protein>
    <submittedName>
        <fullName evidence="1">Uncharacterized protein</fullName>
    </submittedName>
</protein>
<evidence type="ECO:0000313" key="1">
    <source>
        <dbReference type="EMBL" id="KAH9331662.1"/>
    </source>
</evidence>
<feature type="non-terminal residue" evidence="1">
    <location>
        <position position="1"/>
    </location>
</feature>
<name>A0AA38GZQ1_TAXCH</name>
<accession>A0AA38GZQ1</accession>